<proteinExistence type="predicted"/>
<feature type="non-terminal residue" evidence="2">
    <location>
        <position position="63"/>
    </location>
</feature>
<protein>
    <submittedName>
        <fullName evidence="2">Uncharacterized protein</fullName>
    </submittedName>
</protein>
<dbReference type="AlphaFoldDB" id="X0XRK0"/>
<feature type="region of interest" description="Disordered" evidence="1">
    <location>
        <begin position="31"/>
        <end position="63"/>
    </location>
</feature>
<sequence>MDGPALREDLSFNKDDRTPVEKWLRQYQAGLRERETGERPVGFDEKTGALSPRAQGAPLPAQF</sequence>
<comment type="caution">
    <text evidence="2">The sequence shown here is derived from an EMBL/GenBank/DDBJ whole genome shotgun (WGS) entry which is preliminary data.</text>
</comment>
<evidence type="ECO:0000313" key="2">
    <source>
        <dbReference type="EMBL" id="GAG27481.1"/>
    </source>
</evidence>
<feature type="compositionally biased region" description="Basic and acidic residues" evidence="1">
    <location>
        <begin position="31"/>
        <end position="47"/>
    </location>
</feature>
<reference evidence="2" key="1">
    <citation type="journal article" date="2014" name="Front. Microbiol.">
        <title>High frequency of phylogenetically diverse reductive dehalogenase-homologous genes in deep subseafloor sedimentary metagenomes.</title>
        <authorList>
            <person name="Kawai M."/>
            <person name="Futagami T."/>
            <person name="Toyoda A."/>
            <person name="Takaki Y."/>
            <person name="Nishi S."/>
            <person name="Hori S."/>
            <person name="Arai W."/>
            <person name="Tsubouchi T."/>
            <person name="Morono Y."/>
            <person name="Uchiyama I."/>
            <person name="Ito T."/>
            <person name="Fujiyama A."/>
            <person name="Inagaki F."/>
            <person name="Takami H."/>
        </authorList>
    </citation>
    <scope>NUCLEOTIDE SEQUENCE</scope>
    <source>
        <strain evidence="2">Expedition CK06-06</strain>
    </source>
</reference>
<name>X0XRK0_9ZZZZ</name>
<gene>
    <name evidence="2" type="ORF">S01H1_53969</name>
</gene>
<accession>X0XRK0</accession>
<dbReference type="EMBL" id="BARS01034983">
    <property type="protein sequence ID" value="GAG27481.1"/>
    <property type="molecule type" value="Genomic_DNA"/>
</dbReference>
<organism evidence="2">
    <name type="scientific">marine sediment metagenome</name>
    <dbReference type="NCBI Taxonomy" id="412755"/>
    <lineage>
        <taxon>unclassified sequences</taxon>
        <taxon>metagenomes</taxon>
        <taxon>ecological metagenomes</taxon>
    </lineage>
</organism>
<evidence type="ECO:0000256" key="1">
    <source>
        <dbReference type="SAM" id="MobiDB-lite"/>
    </source>
</evidence>